<accession>A0A0D9Y118</accession>
<evidence type="ECO:0000256" key="1">
    <source>
        <dbReference type="SAM" id="MobiDB-lite"/>
    </source>
</evidence>
<dbReference type="AlphaFoldDB" id="A0A0D9Y118"/>
<keyword evidence="3" id="KW-1185">Reference proteome</keyword>
<protein>
    <submittedName>
        <fullName evidence="2">Uncharacterized protein</fullName>
    </submittedName>
</protein>
<evidence type="ECO:0000313" key="2">
    <source>
        <dbReference type="EnsemblPlants" id="LPERR12G14690.1"/>
    </source>
</evidence>
<reference evidence="2 3" key="1">
    <citation type="submission" date="2012-08" db="EMBL/GenBank/DDBJ databases">
        <title>Oryza genome evolution.</title>
        <authorList>
            <person name="Wing R.A."/>
        </authorList>
    </citation>
    <scope>NUCLEOTIDE SEQUENCE</scope>
</reference>
<reference evidence="2" key="3">
    <citation type="submission" date="2015-04" db="UniProtKB">
        <authorList>
            <consortium name="EnsemblPlants"/>
        </authorList>
    </citation>
    <scope>IDENTIFICATION</scope>
</reference>
<evidence type="ECO:0000313" key="3">
    <source>
        <dbReference type="Proteomes" id="UP000032180"/>
    </source>
</evidence>
<sequence length="90" mass="9140">MSSATATATACSSGGLHAAAGGEWLGEISAALQGKWQAMMVSARGGEQRRETRRVAGGVERRKGEGDVGACGGAMSDSTVFLLLDHFAPS</sequence>
<dbReference type="Proteomes" id="UP000032180">
    <property type="component" value="Chromosome 12"/>
</dbReference>
<organism evidence="2 3">
    <name type="scientific">Leersia perrieri</name>
    <dbReference type="NCBI Taxonomy" id="77586"/>
    <lineage>
        <taxon>Eukaryota</taxon>
        <taxon>Viridiplantae</taxon>
        <taxon>Streptophyta</taxon>
        <taxon>Embryophyta</taxon>
        <taxon>Tracheophyta</taxon>
        <taxon>Spermatophyta</taxon>
        <taxon>Magnoliopsida</taxon>
        <taxon>Liliopsida</taxon>
        <taxon>Poales</taxon>
        <taxon>Poaceae</taxon>
        <taxon>BOP clade</taxon>
        <taxon>Oryzoideae</taxon>
        <taxon>Oryzeae</taxon>
        <taxon>Oryzinae</taxon>
        <taxon>Leersia</taxon>
    </lineage>
</organism>
<name>A0A0D9Y118_9ORYZ</name>
<feature type="compositionally biased region" description="Basic and acidic residues" evidence="1">
    <location>
        <begin position="46"/>
        <end position="66"/>
    </location>
</feature>
<dbReference type="eggNOG" id="ENOG502R3UN">
    <property type="taxonomic scope" value="Eukaryota"/>
</dbReference>
<reference evidence="3" key="2">
    <citation type="submission" date="2013-12" db="EMBL/GenBank/DDBJ databases">
        <authorList>
            <person name="Yu Y."/>
            <person name="Lee S."/>
            <person name="de Baynast K."/>
            <person name="Wissotski M."/>
            <person name="Liu L."/>
            <person name="Talag J."/>
            <person name="Goicoechea J."/>
            <person name="Angelova A."/>
            <person name="Jetty R."/>
            <person name="Kudrna D."/>
            <person name="Golser W."/>
            <person name="Rivera L."/>
            <person name="Zhang J."/>
            <person name="Wing R."/>
        </authorList>
    </citation>
    <scope>NUCLEOTIDE SEQUENCE</scope>
</reference>
<feature type="region of interest" description="Disordered" evidence="1">
    <location>
        <begin position="43"/>
        <end position="70"/>
    </location>
</feature>
<dbReference type="HOGENOM" id="CLU_184755_0_0_1"/>
<dbReference type="EnsemblPlants" id="LPERR12G14690.1">
    <property type="protein sequence ID" value="LPERR12G14690.1"/>
    <property type="gene ID" value="LPERR12G14690"/>
</dbReference>
<proteinExistence type="predicted"/>
<dbReference type="Gramene" id="LPERR12G14690.1">
    <property type="protein sequence ID" value="LPERR12G14690.1"/>
    <property type="gene ID" value="LPERR12G14690"/>
</dbReference>